<dbReference type="EMBL" id="CADEPI010000014">
    <property type="protein sequence ID" value="CAB3364106.1"/>
    <property type="molecule type" value="Genomic_DNA"/>
</dbReference>
<dbReference type="PANTHER" id="PTHR19853">
    <property type="entry name" value="WD REPEAT CONTAINING PROTEIN 3 WDR3"/>
    <property type="match status" value="1"/>
</dbReference>
<feature type="repeat" description="WD" evidence="6">
    <location>
        <begin position="601"/>
        <end position="642"/>
    </location>
</feature>
<sequence>MGLTKQYLRYEKDGVFNLIADPNCNVEFVTLNGQEGRYVAVGGGEDVIIWDLRLSEKTVVLTGEKKAVTRLAANPEGSQLAVGDEAGNVRIFDLSSAENICTLAGHRHAITCLSYDQNGTRLASGSKDTEVIVWDVVGERGLHRMSGHKGDITQVRFLPDHEVLVSSSKDSFIKFWDLETAHCFITLSAHKAEVWDIAVVHQGRYLISGGTEPELFVWEIKENTQQSLSEDNLCPLRCIKSGSLVRSCVGRLQALVTDKSGQVLGSFGTDRNLEIFWFYNEDEVQNRTKKRRKRELKQKKEQGEEEQTEDLEPQTNLTDAVRKLLTFKCTNKIKSCDFIMGKTGEIRCSCVLNNNKIELYSVLAKSTAEHKLLRTLEKCGHRSEVRAVCFSSDALAVATGSAESVRVWNRTSQSCLRTIATDYVTSLTFVPGDRHLLAGLKSGSILVMDIGTAEILEEISAHQGEVWSVCVMPNNRGCVSGSGDKSLKFWEFEVVTPLNEENSGSRAKVLSLLHTRSLQLEEGIVCVAISPNMRYIAASLLDSTVKIFFMDTLKFFVSLYGHKLPVLCMDISYDSTLICTGSADKNIKIWGLDFGDCHKSIFAHDGAIKSLKFVPKTHYFFSCGRDGTVKQWDADNYERIMTLDGHLGAAHCLDVSTSYVVSCGSDQVVRIYARSSEPLVLEDEREEERQKEDDEKLVTGDDSVVPGQAAHSLPSKKTVGTERAAEQLIEAIQLSETYRGDLEEWNGAKETKPVPPPLMTALQIEEPDQFILHALKSIQSSDTEEALLLLPFSCVSSLLSRIPYLLRKGRDIETVARSLLFLVKVHHEPILQTKKLLSAIKELSTLSIGSIDQERDRVGVNLFGLRAYQRRVEAEQNVHIFREATVMRREKEKKRRLKERAIKRAVLTM</sequence>
<dbReference type="FunFam" id="2.130.10.10:FF:000157">
    <property type="entry name" value="WD repeat domain 3"/>
    <property type="match status" value="1"/>
</dbReference>
<evidence type="ECO:0000256" key="2">
    <source>
        <dbReference type="ARBA" id="ARBA00022574"/>
    </source>
</evidence>
<evidence type="ECO:0000259" key="8">
    <source>
        <dbReference type="Pfam" id="PF04003"/>
    </source>
</evidence>
<dbReference type="GO" id="GO:0030490">
    <property type="term" value="P:maturation of SSU-rRNA"/>
    <property type="evidence" value="ECO:0007669"/>
    <property type="project" value="TreeGrafter"/>
</dbReference>
<feature type="repeat" description="WD" evidence="6">
    <location>
        <begin position="145"/>
        <end position="186"/>
    </location>
</feature>
<dbReference type="PANTHER" id="PTHR19853:SF0">
    <property type="entry name" value="WD REPEAT-CONTAINING PROTEIN 3"/>
    <property type="match status" value="1"/>
</dbReference>
<feature type="compositionally biased region" description="Acidic residues" evidence="7">
    <location>
        <begin position="303"/>
        <end position="312"/>
    </location>
</feature>
<feature type="repeat" description="WD" evidence="6">
    <location>
        <begin position="459"/>
        <end position="493"/>
    </location>
</feature>
<evidence type="ECO:0000256" key="1">
    <source>
        <dbReference type="ARBA" id="ARBA00004604"/>
    </source>
</evidence>
<evidence type="ECO:0000313" key="10">
    <source>
        <dbReference type="Proteomes" id="UP000494165"/>
    </source>
</evidence>
<dbReference type="OrthoDB" id="407922at2759"/>
<keyword evidence="2 6" id="KW-0853">WD repeat</keyword>
<keyword evidence="3" id="KW-0677">Repeat</keyword>
<dbReference type="PROSITE" id="PS50082">
    <property type="entry name" value="WD_REPEATS_2"/>
    <property type="match status" value="8"/>
</dbReference>
<dbReference type="AlphaFoldDB" id="A0A8S1BWI4"/>
<protein>
    <recommendedName>
        <fullName evidence="8">Small-subunit processome Utp12 domain-containing protein</fullName>
    </recommendedName>
</protein>
<dbReference type="InterPro" id="IPR001680">
    <property type="entry name" value="WD40_rpt"/>
</dbReference>
<dbReference type="GO" id="GO:0034388">
    <property type="term" value="C:Pwp2p-containing subcomplex of 90S preribosome"/>
    <property type="evidence" value="ECO:0007669"/>
    <property type="project" value="TreeGrafter"/>
</dbReference>
<dbReference type="Proteomes" id="UP000494165">
    <property type="component" value="Unassembled WGS sequence"/>
</dbReference>
<accession>A0A8S1BWI4</accession>
<dbReference type="InterPro" id="IPR011047">
    <property type="entry name" value="Quinoprotein_ADH-like_sf"/>
</dbReference>
<dbReference type="PRINTS" id="PR00320">
    <property type="entry name" value="GPROTEINBRPT"/>
</dbReference>
<feature type="region of interest" description="Disordered" evidence="7">
    <location>
        <begin position="289"/>
        <end position="313"/>
    </location>
</feature>
<dbReference type="Pfam" id="PF25173">
    <property type="entry name" value="Beta-prop_WDR3_1st"/>
    <property type="match status" value="1"/>
</dbReference>
<dbReference type="GO" id="GO:0032040">
    <property type="term" value="C:small-subunit processome"/>
    <property type="evidence" value="ECO:0007669"/>
    <property type="project" value="TreeGrafter"/>
</dbReference>
<feature type="region of interest" description="Disordered" evidence="7">
    <location>
        <begin position="681"/>
        <end position="717"/>
    </location>
</feature>
<dbReference type="InterPro" id="IPR015943">
    <property type="entry name" value="WD40/YVTN_repeat-like_dom_sf"/>
</dbReference>
<evidence type="ECO:0000256" key="7">
    <source>
        <dbReference type="SAM" id="MobiDB-lite"/>
    </source>
</evidence>
<evidence type="ECO:0000256" key="6">
    <source>
        <dbReference type="PROSITE-ProRule" id="PRU00221"/>
    </source>
</evidence>
<keyword evidence="10" id="KW-1185">Reference proteome</keyword>
<proteinExistence type="inferred from homology"/>
<evidence type="ECO:0000313" key="9">
    <source>
        <dbReference type="EMBL" id="CAB3364106.1"/>
    </source>
</evidence>
<reference evidence="9 10" key="1">
    <citation type="submission" date="2020-04" db="EMBL/GenBank/DDBJ databases">
        <authorList>
            <person name="Alioto T."/>
            <person name="Alioto T."/>
            <person name="Gomez Garrido J."/>
        </authorList>
    </citation>
    <scope>NUCLEOTIDE SEQUENCE [LARGE SCALE GENOMIC DNA]</scope>
</reference>
<comment type="similarity">
    <text evidence="5">Belongs to the WD repeat WDR3/UTP12 family.</text>
</comment>
<feature type="repeat" description="WD" evidence="6">
    <location>
        <begin position="61"/>
        <end position="102"/>
    </location>
</feature>
<feature type="compositionally biased region" description="Basic and acidic residues" evidence="7">
    <location>
        <begin position="687"/>
        <end position="699"/>
    </location>
</feature>
<evidence type="ECO:0000256" key="3">
    <source>
        <dbReference type="ARBA" id="ARBA00022737"/>
    </source>
</evidence>
<dbReference type="PROSITE" id="PS00678">
    <property type="entry name" value="WD_REPEATS_1"/>
    <property type="match status" value="3"/>
</dbReference>
<dbReference type="InterPro" id="IPR007148">
    <property type="entry name" value="SSU_processome_Utp12"/>
</dbReference>
<name>A0A8S1BWI4_9INSE</name>
<evidence type="ECO:0000256" key="4">
    <source>
        <dbReference type="ARBA" id="ARBA00023242"/>
    </source>
</evidence>
<gene>
    <name evidence="9" type="ORF">CLODIP_2_CD06869</name>
</gene>
<feature type="repeat" description="WD" evidence="6">
    <location>
        <begin position="103"/>
        <end position="136"/>
    </location>
</feature>
<feature type="domain" description="Small-subunit processome Utp12" evidence="8">
    <location>
        <begin position="767"/>
        <end position="867"/>
    </location>
</feature>
<dbReference type="InterPro" id="IPR020472">
    <property type="entry name" value="WD40_PAC1"/>
</dbReference>
<comment type="subcellular location">
    <subcellularLocation>
        <location evidence="1">Nucleus</location>
        <location evidence="1">Nucleolus</location>
    </subcellularLocation>
</comment>
<organism evidence="9 10">
    <name type="scientific">Cloeon dipterum</name>
    <dbReference type="NCBI Taxonomy" id="197152"/>
    <lineage>
        <taxon>Eukaryota</taxon>
        <taxon>Metazoa</taxon>
        <taxon>Ecdysozoa</taxon>
        <taxon>Arthropoda</taxon>
        <taxon>Hexapoda</taxon>
        <taxon>Insecta</taxon>
        <taxon>Pterygota</taxon>
        <taxon>Palaeoptera</taxon>
        <taxon>Ephemeroptera</taxon>
        <taxon>Pisciforma</taxon>
        <taxon>Baetidae</taxon>
        <taxon>Cloeon</taxon>
    </lineage>
</organism>
<dbReference type="InterPro" id="IPR051570">
    <property type="entry name" value="TBC1_cilium_biogenesis"/>
</dbReference>
<dbReference type="SMART" id="SM00320">
    <property type="entry name" value="WD40"/>
    <property type="match status" value="12"/>
</dbReference>
<feature type="repeat" description="WD" evidence="6">
    <location>
        <begin position="187"/>
        <end position="228"/>
    </location>
</feature>
<dbReference type="PROSITE" id="PS50294">
    <property type="entry name" value="WD_REPEATS_REGION"/>
    <property type="match status" value="6"/>
</dbReference>
<dbReference type="GO" id="GO:0030515">
    <property type="term" value="F:snoRNA binding"/>
    <property type="evidence" value="ECO:0007669"/>
    <property type="project" value="TreeGrafter"/>
</dbReference>
<dbReference type="InterPro" id="IPR019775">
    <property type="entry name" value="WD40_repeat_CS"/>
</dbReference>
<dbReference type="Gene3D" id="2.130.10.10">
    <property type="entry name" value="YVTN repeat-like/Quinoprotein amine dehydrogenase"/>
    <property type="match status" value="4"/>
</dbReference>
<dbReference type="Pfam" id="PF04003">
    <property type="entry name" value="Utp12"/>
    <property type="match status" value="1"/>
</dbReference>
<feature type="repeat" description="WD" evidence="6">
    <location>
        <begin position="378"/>
        <end position="418"/>
    </location>
</feature>
<comment type="caution">
    <text evidence="9">The sequence shown here is derived from an EMBL/GenBank/DDBJ whole genome shotgun (WGS) entry which is preliminary data.</text>
</comment>
<evidence type="ECO:0000256" key="5">
    <source>
        <dbReference type="ARBA" id="ARBA00038229"/>
    </source>
</evidence>
<dbReference type="SUPFAM" id="SSF50998">
    <property type="entry name" value="Quinoprotein alcohol dehydrogenase-like"/>
    <property type="match status" value="2"/>
</dbReference>
<dbReference type="CDD" id="cd00200">
    <property type="entry name" value="WD40"/>
    <property type="match status" value="2"/>
</dbReference>
<feature type="repeat" description="WD" evidence="6">
    <location>
        <begin position="559"/>
        <end position="600"/>
    </location>
</feature>
<dbReference type="Pfam" id="PF25172">
    <property type="entry name" value="Beta-prop_WDR3_2nd"/>
    <property type="match status" value="1"/>
</dbReference>
<keyword evidence="4" id="KW-0539">Nucleus</keyword>